<dbReference type="EMBL" id="CP081303">
    <property type="protein sequence ID" value="QZE12875.1"/>
    <property type="molecule type" value="Genomic_DNA"/>
</dbReference>
<name>A0AC61NLY0_9BACT</name>
<reference evidence="1" key="1">
    <citation type="submission" date="2021-08" db="EMBL/GenBank/DDBJ databases">
        <title>Novel anaerobic bacterium isolated from sea squirt in East Sea, Republic of Korea.</title>
        <authorList>
            <person name="Nguyen T.H."/>
            <person name="Li Z."/>
            <person name="Lee Y.-J."/>
            <person name="Ko J."/>
            <person name="Kim S.-G."/>
        </authorList>
    </citation>
    <scope>NUCLEOTIDE SEQUENCE</scope>
    <source>
        <strain evidence="1">KCTC 25031</strain>
    </source>
</reference>
<evidence type="ECO:0000313" key="1">
    <source>
        <dbReference type="EMBL" id="QZE12875.1"/>
    </source>
</evidence>
<dbReference type="Proteomes" id="UP000826212">
    <property type="component" value="Chromosome"/>
</dbReference>
<protein>
    <submittedName>
        <fullName evidence="1">Glycosyltransferase family 4 protein</fullName>
    </submittedName>
</protein>
<organism evidence="1 2">
    <name type="scientific">Halosquirtibacter laminarini</name>
    <dbReference type="NCBI Taxonomy" id="3374600"/>
    <lineage>
        <taxon>Bacteria</taxon>
        <taxon>Pseudomonadati</taxon>
        <taxon>Bacteroidota</taxon>
        <taxon>Bacteroidia</taxon>
        <taxon>Marinilabiliales</taxon>
        <taxon>Prolixibacteraceae</taxon>
        <taxon>Halosquirtibacter</taxon>
    </lineage>
</organism>
<gene>
    <name evidence="1" type="ORF">K4L44_09770</name>
</gene>
<proteinExistence type="predicted"/>
<accession>A0AC61NLY0</accession>
<sequence length="375" mass="42666">MKIALLLSHISQSGVSTNTLDLARGLIKEGEQVVLITSGSMYNENKEIDNLVNKFKDLGIPIYYFVNSSKITRLRWLKIFIDFYSFLQISLFLLKVKPDMVHACSPYMSFIPKLLRIKFVTTLHIPILKPCFRLPQANSIITISRETQKYALTELDYCLENTKMILHGVDEKFGVRSTSHEIENVLSKFSIPLDKILIGLVGTIEPRKGHDILVQAISFLPNECKTRIHVVFLGSTIHGEDITWLTDQINANDLKKNITFVPYRDPKILYDAFDICVMPSRMEAFGLVAIEAMMSECCTIRSNTEGAYDQIIDGVDGLLFENEDSLALSNILKKVILDADLRTSIAKKGKIKALDYFTKERMVRETLDLYKKILN</sequence>
<evidence type="ECO:0000313" key="2">
    <source>
        <dbReference type="Proteomes" id="UP000826212"/>
    </source>
</evidence>
<keyword evidence="2" id="KW-1185">Reference proteome</keyword>